<dbReference type="InterPro" id="IPR035967">
    <property type="entry name" value="SWAP/Surp_sf"/>
</dbReference>
<sequence length="131" mass="15038">MMAASWNSLSKCKSFNSENPENSELKRELTDNEIDSAVPPSDPKVLVAIETLVLRLRGMSSGLCEAEVKKFEDSVQYWFLTLPETNEYRFFRRRLREVRRPHALPLPTSPPSSQAAKVEFELSEIPRELLI</sequence>
<dbReference type="Proteomes" id="UP000728185">
    <property type="component" value="Unassembled WGS sequence"/>
</dbReference>
<feature type="compositionally biased region" description="Polar residues" evidence="1">
    <location>
        <begin position="1"/>
        <end position="22"/>
    </location>
</feature>
<evidence type="ECO:0000256" key="1">
    <source>
        <dbReference type="SAM" id="MobiDB-lite"/>
    </source>
</evidence>
<accession>A0A8E0VNQ7</accession>
<name>A0A8E0VNQ7_9TREM</name>
<dbReference type="EMBL" id="LUCM01001883">
    <property type="protein sequence ID" value="KAA0198203.1"/>
    <property type="molecule type" value="Genomic_DNA"/>
</dbReference>
<comment type="caution">
    <text evidence="2">The sequence shown here is derived from an EMBL/GenBank/DDBJ whole genome shotgun (WGS) entry which is preliminary data.</text>
</comment>
<dbReference type="GO" id="GO:0003723">
    <property type="term" value="F:RNA binding"/>
    <property type="evidence" value="ECO:0007669"/>
    <property type="project" value="InterPro"/>
</dbReference>
<evidence type="ECO:0000313" key="2">
    <source>
        <dbReference type="EMBL" id="KAA0198203.1"/>
    </source>
</evidence>
<evidence type="ECO:0000313" key="3">
    <source>
        <dbReference type="Proteomes" id="UP000728185"/>
    </source>
</evidence>
<protein>
    <submittedName>
        <fullName evidence="2">Putative arginine/serine rich splicing factor sf4/14</fullName>
    </submittedName>
</protein>
<dbReference type="Gene3D" id="1.10.10.790">
    <property type="entry name" value="Surp module"/>
    <property type="match status" value="1"/>
</dbReference>
<dbReference type="GO" id="GO:0006396">
    <property type="term" value="P:RNA processing"/>
    <property type="evidence" value="ECO:0007669"/>
    <property type="project" value="InterPro"/>
</dbReference>
<keyword evidence="3" id="KW-1185">Reference proteome</keyword>
<feature type="region of interest" description="Disordered" evidence="1">
    <location>
        <begin position="1"/>
        <end position="36"/>
    </location>
</feature>
<dbReference type="OrthoDB" id="4822at2759"/>
<reference evidence="2" key="1">
    <citation type="submission" date="2019-05" db="EMBL/GenBank/DDBJ databases">
        <title>Annotation for the trematode Fasciolopsis buski.</title>
        <authorList>
            <person name="Choi Y.-J."/>
        </authorList>
    </citation>
    <scope>NUCLEOTIDE SEQUENCE</scope>
    <source>
        <strain evidence="2">HT</strain>
        <tissue evidence="2">Whole worm</tissue>
    </source>
</reference>
<organism evidence="2 3">
    <name type="scientific">Fasciolopsis buskii</name>
    <dbReference type="NCBI Taxonomy" id="27845"/>
    <lineage>
        <taxon>Eukaryota</taxon>
        <taxon>Metazoa</taxon>
        <taxon>Spiralia</taxon>
        <taxon>Lophotrochozoa</taxon>
        <taxon>Platyhelminthes</taxon>
        <taxon>Trematoda</taxon>
        <taxon>Digenea</taxon>
        <taxon>Plagiorchiida</taxon>
        <taxon>Echinostomata</taxon>
        <taxon>Echinostomatoidea</taxon>
        <taxon>Fasciolidae</taxon>
        <taxon>Fasciolopsis</taxon>
    </lineage>
</organism>
<dbReference type="AlphaFoldDB" id="A0A8E0VNQ7"/>
<proteinExistence type="predicted"/>
<gene>
    <name evidence="2" type="ORF">FBUS_11590</name>
</gene>